<dbReference type="Pfam" id="PF00582">
    <property type="entry name" value="Usp"/>
    <property type="match status" value="1"/>
</dbReference>
<feature type="domain" description="UspA" evidence="2">
    <location>
        <begin position="1"/>
        <end position="145"/>
    </location>
</feature>
<dbReference type="InterPro" id="IPR006016">
    <property type="entry name" value="UspA"/>
</dbReference>
<name>A0A5K7Z5V6_9BACT</name>
<dbReference type="InterPro" id="IPR006015">
    <property type="entry name" value="Universal_stress_UspA"/>
</dbReference>
<reference evidence="3 4" key="1">
    <citation type="submission" date="2019-11" db="EMBL/GenBank/DDBJ databases">
        <title>Comparative genomics of hydrocarbon-degrading Desulfosarcina strains.</title>
        <authorList>
            <person name="Watanabe M."/>
            <person name="Kojima H."/>
            <person name="Fukui M."/>
        </authorList>
    </citation>
    <scope>NUCLEOTIDE SEQUENCE [LARGE SCALE GENOMIC DNA]</scope>
    <source>
        <strain evidence="3 4">PP31</strain>
    </source>
</reference>
<evidence type="ECO:0000259" key="2">
    <source>
        <dbReference type="Pfam" id="PF00582"/>
    </source>
</evidence>
<dbReference type="SUPFAM" id="SSF52402">
    <property type="entry name" value="Adenine nucleotide alpha hydrolases-like"/>
    <property type="match status" value="1"/>
</dbReference>
<keyword evidence="4" id="KW-1185">Reference proteome</keyword>
<dbReference type="InterPro" id="IPR014729">
    <property type="entry name" value="Rossmann-like_a/b/a_fold"/>
</dbReference>
<dbReference type="PANTHER" id="PTHR46268:SF26">
    <property type="entry name" value="UNIVERSAL STRESS PROTEIN MJ0577"/>
    <property type="match status" value="1"/>
</dbReference>
<organism evidence="3 4">
    <name type="scientific">Desulfosarcina widdelii</name>
    <dbReference type="NCBI Taxonomy" id="947919"/>
    <lineage>
        <taxon>Bacteria</taxon>
        <taxon>Pseudomonadati</taxon>
        <taxon>Thermodesulfobacteriota</taxon>
        <taxon>Desulfobacteria</taxon>
        <taxon>Desulfobacterales</taxon>
        <taxon>Desulfosarcinaceae</taxon>
        <taxon>Desulfosarcina</taxon>
    </lineage>
</organism>
<dbReference type="AlphaFoldDB" id="A0A5K7Z5V6"/>
<comment type="similarity">
    <text evidence="1">Belongs to the universal stress protein A family.</text>
</comment>
<dbReference type="Proteomes" id="UP000427769">
    <property type="component" value="Chromosome"/>
</dbReference>
<dbReference type="EMBL" id="AP021875">
    <property type="protein sequence ID" value="BBO75599.1"/>
    <property type="molecule type" value="Genomic_DNA"/>
</dbReference>
<dbReference type="OrthoDB" id="5512840at2"/>
<dbReference type="RefSeq" id="WP_155304504.1">
    <property type="nucleotide sequence ID" value="NZ_AP021875.1"/>
</dbReference>
<gene>
    <name evidence="3" type="ORF">DSCW_30160</name>
</gene>
<protein>
    <submittedName>
        <fullName evidence="3">Universal stress protein</fullName>
    </submittedName>
</protein>
<dbReference type="PRINTS" id="PR01438">
    <property type="entry name" value="UNVRSLSTRESS"/>
</dbReference>
<evidence type="ECO:0000313" key="4">
    <source>
        <dbReference type="Proteomes" id="UP000427769"/>
    </source>
</evidence>
<dbReference type="Gene3D" id="3.40.50.620">
    <property type="entry name" value="HUPs"/>
    <property type="match status" value="1"/>
</dbReference>
<dbReference type="CDD" id="cd00293">
    <property type="entry name" value="USP-like"/>
    <property type="match status" value="1"/>
</dbReference>
<evidence type="ECO:0000256" key="1">
    <source>
        <dbReference type="ARBA" id="ARBA00008791"/>
    </source>
</evidence>
<accession>A0A5K7Z5V6</accession>
<dbReference type="KEGG" id="dwd:DSCW_30160"/>
<evidence type="ECO:0000313" key="3">
    <source>
        <dbReference type="EMBL" id="BBO75599.1"/>
    </source>
</evidence>
<sequence>MFNKILYPTDFSDVAAKALDYIKQLKEAGSQEVVILHVINQRIIDGLMRHAILESDIENWRNKAREVADESMAEMRRDLEAVGFKVTCLVKTGFPWQKILAVEEAESPSVIVIGSHGRTNLGEVLLGSVSDRVIRKCRRPVLVVKRDTTV</sequence>
<dbReference type="PANTHER" id="PTHR46268">
    <property type="entry name" value="STRESS RESPONSE PROTEIN NHAX"/>
    <property type="match status" value="1"/>
</dbReference>
<proteinExistence type="inferred from homology"/>